<evidence type="ECO:0000313" key="3">
    <source>
        <dbReference type="EMBL" id="VUC31185.1"/>
    </source>
</evidence>
<sequence length="607" mass="68412">MTPFPELPKGPWASRGVTRHEKQMLQFVADVLDQPGGRELLLTEDGIQALRGQFGLDDAEVIYGPEITQRYLEMLFRAALRDLKRKTIQSACAGVCAVLDAEFEVLRSDALVPEALQQSLGRLAGQQAEAGGAAWDVRCFLTDDADDREWWGSRSVLDPFLFPAVRGRTKTLEEGGRIDLERCWQWMGMGDVQTTDGLLGTYGKDKTPLEFQVLPSEVHFRPDGTAQIASYVNGLHPSVGGMYGALEKMLDVVIPQWQRVLGSFEDCRRIVLGEAFMEVYMSELLYREFNEKQMYQKIEVLNQEKREDFKPARMGEEDRLQVIFRMDNIAGEAAYTQDGGKLEHGDNYSRGEWRRAAPFSEDVVAVAIYCYEADESPGSEVRIQLKQNTSPDVLAGIDAHLNSGNGKFLDTTSKISGSVFSKLYDEGEVSPYNDVARDYPGMDPEKPRAAELLGSVRLAKGRLLVFPASVQHRFWVKGVPASCGILTMALVDPRRPSRLSTATVPPQSRDYWRAHIRDIPWFRRLPEELWLLINSELDSIRGGAADGYDDDEEEESDGSQQYPVSRRAARETRQKVNEARARYEQEITKTMPSSLPAKTRTRQSWFS</sequence>
<dbReference type="EMBL" id="CABFNS010000830">
    <property type="protein sequence ID" value="VUC31185.1"/>
    <property type="molecule type" value="Genomic_DNA"/>
</dbReference>
<organism evidence="3 4">
    <name type="scientific">Bionectria ochroleuca</name>
    <name type="common">Gliocladium roseum</name>
    <dbReference type="NCBI Taxonomy" id="29856"/>
    <lineage>
        <taxon>Eukaryota</taxon>
        <taxon>Fungi</taxon>
        <taxon>Dikarya</taxon>
        <taxon>Ascomycota</taxon>
        <taxon>Pezizomycotina</taxon>
        <taxon>Sordariomycetes</taxon>
        <taxon>Hypocreomycetidae</taxon>
        <taxon>Hypocreales</taxon>
        <taxon>Bionectriaceae</taxon>
        <taxon>Clonostachys</taxon>
    </lineage>
</organism>
<evidence type="ECO:0000259" key="2">
    <source>
        <dbReference type="Pfam" id="PF14033"/>
    </source>
</evidence>
<keyword evidence="4" id="KW-1185">Reference proteome</keyword>
<feature type="domain" description="DUF4246" evidence="2">
    <location>
        <begin position="77"/>
        <end position="514"/>
    </location>
</feature>
<evidence type="ECO:0000313" key="4">
    <source>
        <dbReference type="Proteomes" id="UP000766486"/>
    </source>
</evidence>
<proteinExistence type="predicted"/>
<accession>A0ABY6UMD7</accession>
<dbReference type="PANTHER" id="PTHR33119">
    <property type="entry name" value="IFI3P"/>
    <property type="match status" value="1"/>
</dbReference>
<dbReference type="InterPro" id="IPR025340">
    <property type="entry name" value="DUF4246"/>
</dbReference>
<dbReference type="Pfam" id="PF14033">
    <property type="entry name" value="DUF4246"/>
    <property type="match status" value="1"/>
</dbReference>
<comment type="caution">
    <text evidence="3">The sequence shown here is derived from an EMBL/GenBank/DDBJ whole genome shotgun (WGS) entry which is preliminary data.</text>
</comment>
<feature type="region of interest" description="Disordered" evidence="1">
    <location>
        <begin position="543"/>
        <end position="607"/>
    </location>
</feature>
<dbReference type="PANTHER" id="PTHR33119:SF1">
    <property type="entry name" value="FE2OG DIOXYGENASE DOMAIN-CONTAINING PROTEIN"/>
    <property type="match status" value="1"/>
</dbReference>
<dbReference type="InterPro" id="IPR049192">
    <property type="entry name" value="DUF4246_C"/>
</dbReference>
<protein>
    <recommendedName>
        <fullName evidence="2">DUF4246 domain-containing protein</fullName>
    </recommendedName>
</protein>
<feature type="compositionally biased region" description="Acidic residues" evidence="1">
    <location>
        <begin position="547"/>
        <end position="557"/>
    </location>
</feature>
<gene>
    <name evidence="3" type="ORF">CLO192961_LOCUS300494</name>
</gene>
<dbReference type="Proteomes" id="UP000766486">
    <property type="component" value="Unassembled WGS sequence"/>
</dbReference>
<reference evidence="3 4" key="1">
    <citation type="submission" date="2019-06" db="EMBL/GenBank/DDBJ databases">
        <authorList>
            <person name="Broberg M."/>
        </authorList>
    </citation>
    <scope>NUCLEOTIDE SEQUENCE [LARGE SCALE GENOMIC DNA]</scope>
</reference>
<evidence type="ECO:0000256" key="1">
    <source>
        <dbReference type="SAM" id="MobiDB-lite"/>
    </source>
</evidence>
<name>A0ABY6UMD7_BIOOC</name>
<feature type="compositionally biased region" description="Basic and acidic residues" evidence="1">
    <location>
        <begin position="568"/>
        <end position="587"/>
    </location>
</feature>